<dbReference type="RefSeq" id="WP_394824407.1">
    <property type="nucleotide sequence ID" value="NZ_CP089984.1"/>
</dbReference>
<keyword evidence="2" id="KW-1185">Reference proteome</keyword>
<organism evidence="1 2">
    <name type="scientific">Pendulispora albinea</name>
    <dbReference type="NCBI Taxonomy" id="2741071"/>
    <lineage>
        <taxon>Bacteria</taxon>
        <taxon>Pseudomonadati</taxon>
        <taxon>Myxococcota</taxon>
        <taxon>Myxococcia</taxon>
        <taxon>Myxococcales</taxon>
        <taxon>Sorangiineae</taxon>
        <taxon>Pendulisporaceae</taxon>
        <taxon>Pendulispora</taxon>
    </lineage>
</organism>
<name>A0ABZ2LV43_9BACT</name>
<protein>
    <submittedName>
        <fullName evidence="1">Uncharacterized protein</fullName>
    </submittedName>
</protein>
<proteinExistence type="predicted"/>
<reference evidence="1 2" key="1">
    <citation type="submission" date="2021-12" db="EMBL/GenBank/DDBJ databases">
        <title>Discovery of the Pendulisporaceae a myxobacterial family with distinct sporulation behavior and unique specialized metabolism.</title>
        <authorList>
            <person name="Garcia R."/>
            <person name="Popoff A."/>
            <person name="Bader C.D."/>
            <person name="Loehr J."/>
            <person name="Walesch S."/>
            <person name="Walt C."/>
            <person name="Boldt J."/>
            <person name="Bunk B."/>
            <person name="Haeckl F.J.F.P.J."/>
            <person name="Gunesch A.P."/>
            <person name="Birkelbach J."/>
            <person name="Nuebel U."/>
            <person name="Pietschmann T."/>
            <person name="Bach T."/>
            <person name="Mueller R."/>
        </authorList>
    </citation>
    <scope>NUCLEOTIDE SEQUENCE [LARGE SCALE GENOMIC DNA]</scope>
    <source>
        <strain evidence="1 2">MSr11954</strain>
    </source>
</reference>
<dbReference type="EMBL" id="CP089984">
    <property type="protein sequence ID" value="WXB14782.1"/>
    <property type="molecule type" value="Genomic_DNA"/>
</dbReference>
<gene>
    <name evidence="1" type="ORF">LZC94_44055</name>
</gene>
<evidence type="ECO:0000313" key="1">
    <source>
        <dbReference type="EMBL" id="WXB14782.1"/>
    </source>
</evidence>
<sequence length="99" mass="11059">MSGYFDFLATKYSKGPNRFALVSYTFDSVIAGYMGLSASAFNAKLEELGTKIASSWPAARYYYIPGALHVGLVYDSSPGFYAWLRAMLEDDPKWINHPN</sequence>
<dbReference type="Proteomes" id="UP001370348">
    <property type="component" value="Chromosome"/>
</dbReference>
<accession>A0ABZ2LV43</accession>
<evidence type="ECO:0000313" key="2">
    <source>
        <dbReference type="Proteomes" id="UP001370348"/>
    </source>
</evidence>